<sequence>MAQAAPKKKQKLARLIPGATAQKEITPPQVGFKNTTEVFGPDETLADSVIAAELLWQTTLSDTPNMGQVADVNIESEKHIVSLLKWAETRVEKYGNLSRDQLALLHFWETMDPRLRYSWNSHFFYLIWGDQCFFGSWKFDSYTTSSTQNWISELTKLWKTWKGALQRWLEVIDPRHRVGRNLNCYFQMWMTSSGGQPFFYWLDVGDGKTVEHLECSREKLRQERNTYLELVSKSEAVESLMSLMLRSESNTERDINNNQREHDRADGFDQQASNSEAVESPASLIHRRSFVAIPVEVDLNNNQRTHDGPADGFNLKDLWRRIFYAVNLLLEITTAVLDYVSSQQRQPRYALCGMILSITVMAISLIQLAYTCGKEKVSLQWKGWIPWFYHQAPSNKLFGNPVHVVELFFSVSQCVFAIIAYHYLSRDQNNPTQFSVYPIIFACCLLCLSFRRREP</sequence>
<evidence type="ECO:0000256" key="1">
    <source>
        <dbReference type="ARBA" id="ARBA00004123"/>
    </source>
</evidence>
<evidence type="ECO:0000313" key="7">
    <source>
        <dbReference type="Proteomes" id="UP000807159"/>
    </source>
</evidence>
<dbReference type="AlphaFoldDB" id="A0A8T2X170"/>
<dbReference type="EMBL" id="JACEGQ020000015">
    <property type="protein sequence ID" value="KAH8486476.1"/>
    <property type="molecule type" value="Genomic_DNA"/>
</dbReference>
<keyword evidence="5" id="KW-0812">Transmembrane</keyword>
<protein>
    <submittedName>
        <fullName evidence="6">Uncharacterized protein</fullName>
    </submittedName>
</protein>
<evidence type="ECO:0000256" key="5">
    <source>
        <dbReference type="SAM" id="Phobius"/>
    </source>
</evidence>
<evidence type="ECO:0000256" key="2">
    <source>
        <dbReference type="ARBA" id="ARBA00004496"/>
    </source>
</evidence>
<name>A0A8T2X170_POPDE</name>
<keyword evidence="5" id="KW-0472">Membrane</keyword>
<evidence type="ECO:0000313" key="6">
    <source>
        <dbReference type="EMBL" id="KAH8486474.1"/>
    </source>
</evidence>
<gene>
    <name evidence="6" type="ORF">H0E87_025471</name>
</gene>
<reference evidence="6" key="1">
    <citation type="journal article" date="2021" name="J. Hered.">
        <title>Genome Assembly of Salicaceae Populus deltoides (Eastern Cottonwood) I-69 Based on Nanopore Sequencing and Hi-C Technologies.</title>
        <authorList>
            <person name="Bai S."/>
            <person name="Wu H."/>
            <person name="Zhang J."/>
            <person name="Pan Z."/>
            <person name="Zhao W."/>
            <person name="Li Z."/>
            <person name="Tong C."/>
        </authorList>
    </citation>
    <scope>NUCLEOTIDE SEQUENCE</scope>
    <source>
        <tissue evidence="6">Leaf</tissue>
    </source>
</reference>
<comment type="caution">
    <text evidence="6">The sequence shown here is derived from an EMBL/GenBank/DDBJ whole genome shotgun (WGS) entry which is preliminary data.</text>
</comment>
<keyword evidence="5" id="KW-1133">Transmembrane helix</keyword>
<dbReference type="PANTHER" id="PTHR31250:SF27">
    <property type="entry name" value="IQ DOMAIN-CONTAINING PROTEIN IQM5"/>
    <property type="match status" value="1"/>
</dbReference>
<dbReference type="GO" id="GO:0005737">
    <property type="term" value="C:cytoplasm"/>
    <property type="evidence" value="ECO:0007669"/>
    <property type="project" value="UniProtKB-SubCell"/>
</dbReference>
<dbReference type="InterPro" id="IPR044159">
    <property type="entry name" value="IQM"/>
</dbReference>
<feature type="transmembrane region" description="Helical" evidence="5">
    <location>
        <begin position="348"/>
        <end position="370"/>
    </location>
</feature>
<keyword evidence="4" id="KW-0539">Nucleus</keyword>
<dbReference type="EMBL" id="JACEGQ020000015">
    <property type="protein sequence ID" value="KAH8486474.1"/>
    <property type="molecule type" value="Genomic_DNA"/>
</dbReference>
<organism evidence="6 7">
    <name type="scientific">Populus deltoides</name>
    <name type="common">Eastern poplar</name>
    <name type="synonym">Eastern cottonwood</name>
    <dbReference type="NCBI Taxonomy" id="3696"/>
    <lineage>
        <taxon>Eukaryota</taxon>
        <taxon>Viridiplantae</taxon>
        <taxon>Streptophyta</taxon>
        <taxon>Embryophyta</taxon>
        <taxon>Tracheophyta</taxon>
        <taxon>Spermatophyta</taxon>
        <taxon>Magnoliopsida</taxon>
        <taxon>eudicotyledons</taxon>
        <taxon>Gunneridae</taxon>
        <taxon>Pentapetalae</taxon>
        <taxon>rosids</taxon>
        <taxon>fabids</taxon>
        <taxon>Malpighiales</taxon>
        <taxon>Salicaceae</taxon>
        <taxon>Saliceae</taxon>
        <taxon>Populus</taxon>
    </lineage>
</organism>
<keyword evidence="3" id="KW-0963">Cytoplasm</keyword>
<evidence type="ECO:0000256" key="3">
    <source>
        <dbReference type="ARBA" id="ARBA00022490"/>
    </source>
</evidence>
<dbReference type="Proteomes" id="UP000807159">
    <property type="component" value="Chromosome 15"/>
</dbReference>
<comment type="subcellular location">
    <subcellularLocation>
        <location evidence="2">Cytoplasm</location>
    </subcellularLocation>
    <subcellularLocation>
        <location evidence="1">Nucleus</location>
    </subcellularLocation>
</comment>
<dbReference type="GO" id="GO:0005634">
    <property type="term" value="C:nucleus"/>
    <property type="evidence" value="ECO:0007669"/>
    <property type="project" value="UniProtKB-SubCell"/>
</dbReference>
<keyword evidence="7" id="KW-1185">Reference proteome</keyword>
<accession>A0A8T2X170</accession>
<dbReference type="PANTHER" id="PTHR31250">
    <property type="entry name" value="IQ DOMAIN-CONTAINING PROTEIN IQM3"/>
    <property type="match status" value="1"/>
</dbReference>
<feature type="transmembrane region" description="Helical" evidence="5">
    <location>
        <begin position="404"/>
        <end position="423"/>
    </location>
</feature>
<proteinExistence type="predicted"/>
<evidence type="ECO:0000256" key="4">
    <source>
        <dbReference type="ARBA" id="ARBA00023242"/>
    </source>
</evidence>